<sequence length="152" mass="17741">MLPAYSYNEQGQHPELHNDQGQHPELHNDQGHQTFKYENFLKVNFLLRRRNHKQNRSPALPRRHQKTRILGKRTSFCSPLARCPSFPKPPKCTAQDKKFNSRRGDENISYVQVATVVPCQEMEPQNQRVSETLAPKGKKKEEQNIPLPIKVY</sequence>
<proteinExistence type="predicted"/>
<evidence type="ECO:0000256" key="1">
    <source>
        <dbReference type="SAM" id="MobiDB-lite"/>
    </source>
</evidence>
<reference evidence="2" key="1">
    <citation type="submission" date="2020-08" db="EMBL/GenBank/DDBJ databases">
        <title>Multicomponent nature underlies the extraordinary mechanical properties of spider dragline silk.</title>
        <authorList>
            <person name="Kono N."/>
            <person name="Nakamura H."/>
            <person name="Mori M."/>
            <person name="Yoshida Y."/>
            <person name="Ohtoshi R."/>
            <person name="Malay A.D."/>
            <person name="Moran D.A.P."/>
            <person name="Tomita M."/>
            <person name="Numata K."/>
            <person name="Arakawa K."/>
        </authorList>
    </citation>
    <scope>NUCLEOTIDE SEQUENCE</scope>
</reference>
<name>A0A8X6JIU8_NEPPI</name>
<feature type="compositionally biased region" description="Basic and acidic residues" evidence="1">
    <location>
        <begin position="12"/>
        <end position="29"/>
    </location>
</feature>
<feature type="region of interest" description="Disordered" evidence="1">
    <location>
        <begin position="125"/>
        <end position="152"/>
    </location>
</feature>
<dbReference type="AlphaFoldDB" id="A0A8X6JIU8"/>
<dbReference type="Proteomes" id="UP000887013">
    <property type="component" value="Unassembled WGS sequence"/>
</dbReference>
<accession>A0A8X6JIU8</accession>
<organism evidence="2 3">
    <name type="scientific">Nephila pilipes</name>
    <name type="common">Giant wood spider</name>
    <name type="synonym">Nephila maculata</name>
    <dbReference type="NCBI Taxonomy" id="299642"/>
    <lineage>
        <taxon>Eukaryota</taxon>
        <taxon>Metazoa</taxon>
        <taxon>Ecdysozoa</taxon>
        <taxon>Arthropoda</taxon>
        <taxon>Chelicerata</taxon>
        <taxon>Arachnida</taxon>
        <taxon>Araneae</taxon>
        <taxon>Araneomorphae</taxon>
        <taxon>Entelegynae</taxon>
        <taxon>Araneoidea</taxon>
        <taxon>Nephilidae</taxon>
        <taxon>Nephila</taxon>
    </lineage>
</organism>
<keyword evidence="3" id="KW-1185">Reference proteome</keyword>
<protein>
    <submittedName>
        <fullName evidence="2">Uncharacterized protein</fullName>
    </submittedName>
</protein>
<comment type="caution">
    <text evidence="2">The sequence shown here is derived from an EMBL/GenBank/DDBJ whole genome shotgun (WGS) entry which is preliminary data.</text>
</comment>
<evidence type="ECO:0000313" key="3">
    <source>
        <dbReference type="Proteomes" id="UP000887013"/>
    </source>
</evidence>
<dbReference type="EMBL" id="BMAW01088398">
    <property type="protein sequence ID" value="GFS34498.1"/>
    <property type="molecule type" value="Genomic_DNA"/>
</dbReference>
<gene>
    <name evidence="2" type="ORF">NPIL_262671</name>
</gene>
<feature type="region of interest" description="Disordered" evidence="1">
    <location>
        <begin position="1"/>
        <end position="29"/>
    </location>
</feature>
<evidence type="ECO:0000313" key="2">
    <source>
        <dbReference type="EMBL" id="GFS34498.1"/>
    </source>
</evidence>